<dbReference type="Gene3D" id="3.30.70.890">
    <property type="entry name" value="GHMP kinase, C-terminal domain"/>
    <property type="match status" value="1"/>
</dbReference>
<dbReference type="GO" id="GO:0016114">
    <property type="term" value="P:terpenoid biosynthetic process"/>
    <property type="evidence" value="ECO:0007669"/>
    <property type="project" value="UniProtKB-UniRule"/>
</dbReference>
<feature type="domain" description="GHMP kinase C-terminal" evidence="11">
    <location>
        <begin position="201"/>
        <end position="272"/>
    </location>
</feature>
<reference evidence="12 13" key="1">
    <citation type="submission" date="2016-10" db="EMBL/GenBank/DDBJ databases">
        <authorList>
            <person name="de Groot N.N."/>
        </authorList>
    </citation>
    <scope>NUCLEOTIDE SEQUENCE [LARGE SCALE GENOMIC DNA]</scope>
    <source>
        <strain evidence="12 13">DSM 21650</strain>
    </source>
</reference>
<keyword evidence="6 9" id="KW-0418">Kinase</keyword>
<dbReference type="AlphaFoldDB" id="A0A1H3M3N8"/>
<dbReference type="GO" id="GO:0019288">
    <property type="term" value="P:isopentenyl diphosphate biosynthetic process, methylerythritol 4-phosphate pathway"/>
    <property type="evidence" value="ECO:0007669"/>
    <property type="project" value="UniProtKB-UniRule"/>
</dbReference>
<comment type="function">
    <text evidence="9">Catalyzes the phosphorylation of the position 2 hydroxy group of 4-diphosphocytidyl-2C-methyl-D-erythritol.</text>
</comment>
<dbReference type="Proteomes" id="UP000198625">
    <property type="component" value="Unassembled WGS sequence"/>
</dbReference>
<evidence type="ECO:0000313" key="12">
    <source>
        <dbReference type="EMBL" id="SDY70635.1"/>
    </source>
</evidence>
<dbReference type="EC" id="2.7.1.148" evidence="2 9"/>
<dbReference type="SUPFAM" id="SSF55060">
    <property type="entry name" value="GHMP Kinase, C-terminal domain"/>
    <property type="match status" value="1"/>
</dbReference>
<comment type="pathway">
    <text evidence="9">Isoprenoid biosynthesis; isopentenyl diphosphate biosynthesis via DXP pathway; isopentenyl diphosphate from 1-deoxy-D-xylulose 5-phosphate: step 3/6.</text>
</comment>
<keyword evidence="7 9" id="KW-0067">ATP-binding</keyword>
<comment type="similarity">
    <text evidence="1 9">Belongs to the GHMP kinase family. IspE subfamily.</text>
</comment>
<dbReference type="NCBIfam" id="TIGR00154">
    <property type="entry name" value="ispE"/>
    <property type="match status" value="1"/>
</dbReference>
<feature type="active site" evidence="9">
    <location>
        <position position="136"/>
    </location>
</feature>
<evidence type="ECO:0000256" key="6">
    <source>
        <dbReference type="ARBA" id="ARBA00022777"/>
    </source>
</evidence>
<sequence>MGKTILDAYAKLNLSLDVIKRREDGYHEVEMIMQQIALKDIITIEEISSGFVLESNSEDIPLDSSNIVYKAYNTLSEKFNIKKGIRVYIEKNIPVAGGLAGGSTDAAAVLKGLNTLWKLNLNEEELMDIGLKLGADVPYCIIGGTALAQGIGEKLTRLKGFQDKHILIANPGFNVSTAYVYHNLKLDKLKDRPNTHDIIKHIENDDAILVGKSMKNVLETVTIKEYPILDTIKNQMLACGAFGSIMSGSGPTIFGIFNEEKDMIKCEEKLDKSIKTVIRTKTV</sequence>
<dbReference type="InterPro" id="IPR014721">
    <property type="entry name" value="Ribsml_uS5_D2-typ_fold_subgr"/>
</dbReference>
<evidence type="ECO:0000259" key="10">
    <source>
        <dbReference type="Pfam" id="PF00288"/>
    </source>
</evidence>
<evidence type="ECO:0000256" key="7">
    <source>
        <dbReference type="ARBA" id="ARBA00022840"/>
    </source>
</evidence>
<dbReference type="InterPro" id="IPR004424">
    <property type="entry name" value="IspE"/>
</dbReference>
<gene>
    <name evidence="9" type="primary">ispE</name>
    <name evidence="12" type="ORF">SAMN05660462_00701</name>
</gene>
<dbReference type="NCBIfam" id="NF011202">
    <property type="entry name" value="PRK14608.1"/>
    <property type="match status" value="1"/>
</dbReference>
<protein>
    <recommendedName>
        <fullName evidence="3 9">4-diphosphocytidyl-2-C-methyl-D-erythritol kinase</fullName>
        <shortName evidence="9">CMK</shortName>
        <ecNumber evidence="2 9">2.7.1.148</ecNumber>
    </recommendedName>
    <alternativeName>
        <fullName evidence="8 9">4-(cytidine-5'-diphospho)-2-C-methyl-D-erythritol kinase</fullName>
    </alternativeName>
</protein>
<evidence type="ECO:0000256" key="4">
    <source>
        <dbReference type="ARBA" id="ARBA00022679"/>
    </source>
</evidence>
<organism evidence="12 13">
    <name type="scientific">Proteiniborus ethanoligenes</name>
    <dbReference type="NCBI Taxonomy" id="415015"/>
    <lineage>
        <taxon>Bacteria</taxon>
        <taxon>Bacillati</taxon>
        <taxon>Bacillota</taxon>
        <taxon>Clostridia</taxon>
        <taxon>Eubacteriales</taxon>
        <taxon>Proteiniborus</taxon>
    </lineage>
</organism>
<name>A0A1H3M3N8_9FIRM</name>
<evidence type="ECO:0000313" key="13">
    <source>
        <dbReference type="Proteomes" id="UP000198625"/>
    </source>
</evidence>
<dbReference type="PANTHER" id="PTHR43527:SF2">
    <property type="entry name" value="4-DIPHOSPHOCYTIDYL-2-C-METHYL-D-ERYTHRITOL KINASE, CHLOROPLASTIC"/>
    <property type="match status" value="1"/>
</dbReference>
<evidence type="ECO:0000256" key="1">
    <source>
        <dbReference type="ARBA" id="ARBA00009684"/>
    </source>
</evidence>
<evidence type="ECO:0000259" key="11">
    <source>
        <dbReference type="Pfam" id="PF08544"/>
    </source>
</evidence>
<dbReference type="InterPro" id="IPR020568">
    <property type="entry name" value="Ribosomal_Su5_D2-typ_SF"/>
</dbReference>
<dbReference type="GO" id="GO:0050515">
    <property type="term" value="F:4-(cytidine 5'-diphospho)-2-C-methyl-D-erythritol kinase activity"/>
    <property type="evidence" value="ECO:0007669"/>
    <property type="project" value="UniProtKB-UniRule"/>
</dbReference>
<feature type="active site" evidence="9">
    <location>
        <position position="11"/>
    </location>
</feature>
<keyword evidence="4 9" id="KW-0808">Transferase</keyword>
<keyword evidence="13" id="KW-1185">Reference proteome</keyword>
<evidence type="ECO:0000256" key="2">
    <source>
        <dbReference type="ARBA" id="ARBA00012052"/>
    </source>
</evidence>
<dbReference type="RefSeq" id="WP_091727290.1">
    <property type="nucleotide sequence ID" value="NZ_FNQE01000005.1"/>
</dbReference>
<dbReference type="PANTHER" id="PTHR43527">
    <property type="entry name" value="4-DIPHOSPHOCYTIDYL-2-C-METHYL-D-ERYTHRITOL KINASE, CHLOROPLASTIC"/>
    <property type="match status" value="1"/>
</dbReference>
<dbReference type="HAMAP" id="MF_00061">
    <property type="entry name" value="IspE"/>
    <property type="match status" value="1"/>
</dbReference>
<dbReference type="GO" id="GO:0005524">
    <property type="term" value="F:ATP binding"/>
    <property type="evidence" value="ECO:0007669"/>
    <property type="project" value="UniProtKB-UniRule"/>
</dbReference>
<evidence type="ECO:0000256" key="3">
    <source>
        <dbReference type="ARBA" id="ARBA00017473"/>
    </source>
</evidence>
<dbReference type="OrthoDB" id="9809438at2"/>
<keyword evidence="5 9" id="KW-0547">Nucleotide-binding</keyword>
<dbReference type="InterPro" id="IPR013750">
    <property type="entry name" value="GHMP_kinase_C_dom"/>
</dbReference>
<proteinExistence type="inferred from homology"/>
<dbReference type="InterPro" id="IPR006204">
    <property type="entry name" value="GHMP_kinase_N_dom"/>
</dbReference>
<evidence type="ECO:0000256" key="8">
    <source>
        <dbReference type="ARBA" id="ARBA00032554"/>
    </source>
</evidence>
<feature type="binding site" evidence="9">
    <location>
        <begin position="94"/>
        <end position="104"/>
    </location>
    <ligand>
        <name>ATP</name>
        <dbReference type="ChEBI" id="CHEBI:30616"/>
    </ligand>
</feature>
<evidence type="ECO:0000256" key="5">
    <source>
        <dbReference type="ARBA" id="ARBA00022741"/>
    </source>
</evidence>
<dbReference type="EMBL" id="FNQE01000005">
    <property type="protein sequence ID" value="SDY70635.1"/>
    <property type="molecule type" value="Genomic_DNA"/>
</dbReference>
<dbReference type="STRING" id="415015.SAMN05660462_00701"/>
<dbReference type="SUPFAM" id="SSF54211">
    <property type="entry name" value="Ribosomal protein S5 domain 2-like"/>
    <property type="match status" value="1"/>
</dbReference>
<evidence type="ECO:0000256" key="9">
    <source>
        <dbReference type="HAMAP-Rule" id="MF_00061"/>
    </source>
</evidence>
<dbReference type="PRINTS" id="PR00958">
    <property type="entry name" value="HOMSERKINASE"/>
</dbReference>
<dbReference type="Gene3D" id="3.30.230.10">
    <property type="match status" value="1"/>
</dbReference>
<dbReference type="Pfam" id="PF00288">
    <property type="entry name" value="GHMP_kinases_N"/>
    <property type="match status" value="1"/>
</dbReference>
<comment type="catalytic activity">
    <reaction evidence="9">
        <text>4-CDP-2-C-methyl-D-erythritol + ATP = 4-CDP-2-C-methyl-D-erythritol 2-phosphate + ADP + H(+)</text>
        <dbReference type="Rhea" id="RHEA:18437"/>
        <dbReference type="ChEBI" id="CHEBI:15378"/>
        <dbReference type="ChEBI" id="CHEBI:30616"/>
        <dbReference type="ChEBI" id="CHEBI:57823"/>
        <dbReference type="ChEBI" id="CHEBI:57919"/>
        <dbReference type="ChEBI" id="CHEBI:456216"/>
        <dbReference type="EC" id="2.7.1.148"/>
    </reaction>
</comment>
<dbReference type="Pfam" id="PF08544">
    <property type="entry name" value="GHMP_kinases_C"/>
    <property type="match status" value="1"/>
</dbReference>
<keyword evidence="9" id="KW-0414">Isoprene biosynthesis</keyword>
<feature type="domain" description="GHMP kinase N-terminal" evidence="10">
    <location>
        <begin position="66"/>
        <end position="144"/>
    </location>
</feature>
<dbReference type="UniPathway" id="UPA00056">
    <property type="reaction ID" value="UER00094"/>
</dbReference>
<dbReference type="InterPro" id="IPR036554">
    <property type="entry name" value="GHMP_kinase_C_sf"/>
</dbReference>
<dbReference type="PIRSF" id="PIRSF010376">
    <property type="entry name" value="IspE"/>
    <property type="match status" value="1"/>
</dbReference>
<accession>A0A1H3M3N8</accession>